<gene>
    <name evidence="7" type="ORF">CJ030_MR1G027574</name>
</gene>
<feature type="transmembrane region" description="Helical" evidence="6">
    <location>
        <begin position="478"/>
        <end position="499"/>
    </location>
</feature>
<evidence type="ECO:0000256" key="5">
    <source>
        <dbReference type="ARBA" id="ARBA00023136"/>
    </source>
</evidence>
<organism evidence="7 8">
    <name type="scientific">Morella rubra</name>
    <name type="common">Chinese bayberry</name>
    <dbReference type="NCBI Taxonomy" id="262757"/>
    <lineage>
        <taxon>Eukaryota</taxon>
        <taxon>Viridiplantae</taxon>
        <taxon>Streptophyta</taxon>
        <taxon>Embryophyta</taxon>
        <taxon>Tracheophyta</taxon>
        <taxon>Spermatophyta</taxon>
        <taxon>Magnoliopsida</taxon>
        <taxon>eudicotyledons</taxon>
        <taxon>Gunneridae</taxon>
        <taxon>Pentapetalae</taxon>
        <taxon>rosids</taxon>
        <taxon>fabids</taxon>
        <taxon>Fagales</taxon>
        <taxon>Myricaceae</taxon>
        <taxon>Morella</taxon>
    </lineage>
</organism>
<dbReference type="Proteomes" id="UP000516437">
    <property type="component" value="Chromosome 1"/>
</dbReference>
<evidence type="ECO:0000313" key="7">
    <source>
        <dbReference type="EMBL" id="KAB1225052.1"/>
    </source>
</evidence>
<feature type="transmembrane region" description="Helical" evidence="6">
    <location>
        <begin position="435"/>
        <end position="458"/>
    </location>
</feature>
<dbReference type="InterPro" id="IPR000109">
    <property type="entry name" value="POT_fam"/>
</dbReference>
<comment type="subcellular location">
    <subcellularLocation>
        <location evidence="1">Membrane</location>
        <topology evidence="1">Multi-pass membrane protein</topology>
    </subcellularLocation>
</comment>
<feature type="transmembrane region" description="Helical" evidence="6">
    <location>
        <begin position="511"/>
        <end position="537"/>
    </location>
</feature>
<feature type="transmembrane region" description="Helical" evidence="6">
    <location>
        <begin position="196"/>
        <end position="216"/>
    </location>
</feature>
<feature type="transmembrane region" description="Helical" evidence="6">
    <location>
        <begin position="557"/>
        <end position="580"/>
    </location>
</feature>
<feature type="transmembrane region" description="Helical" evidence="6">
    <location>
        <begin position="228"/>
        <end position="250"/>
    </location>
</feature>
<feature type="transmembrane region" description="Helical" evidence="6">
    <location>
        <begin position="395"/>
        <end position="414"/>
    </location>
</feature>
<comment type="caution">
    <text evidence="7">The sequence shown here is derived from an EMBL/GenBank/DDBJ whole genome shotgun (WGS) entry which is preliminary data.</text>
</comment>
<evidence type="ECO:0000256" key="6">
    <source>
        <dbReference type="SAM" id="Phobius"/>
    </source>
</evidence>
<reference evidence="7 8" key="1">
    <citation type="journal article" date="2019" name="Plant Biotechnol. J.">
        <title>The red bayberry genome and genetic basis of sex determination.</title>
        <authorList>
            <person name="Jia H.M."/>
            <person name="Jia H.J."/>
            <person name="Cai Q.L."/>
            <person name="Wang Y."/>
            <person name="Zhao H.B."/>
            <person name="Yang W.F."/>
            <person name="Wang G.Y."/>
            <person name="Li Y.H."/>
            <person name="Zhan D.L."/>
            <person name="Shen Y.T."/>
            <person name="Niu Q.F."/>
            <person name="Chang L."/>
            <person name="Qiu J."/>
            <person name="Zhao L."/>
            <person name="Xie H.B."/>
            <person name="Fu W.Y."/>
            <person name="Jin J."/>
            <person name="Li X.W."/>
            <person name="Jiao Y."/>
            <person name="Zhou C.C."/>
            <person name="Tu T."/>
            <person name="Chai C.Y."/>
            <person name="Gao J.L."/>
            <person name="Fan L.J."/>
            <person name="van de Weg E."/>
            <person name="Wang J.Y."/>
            <person name="Gao Z.S."/>
        </authorList>
    </citation>
    <scope>NUCLEOTIDE SEQUENCE [LARGE SCALE GENOMIC DNA]</scope>
    <source>
        <tissue evidence="7">Leaves</tissue>
    </source>
</reference>
<dbReference type="EMBL" id="RXIC02000019">
    <property type="protein sequence ID" value="KAB1225052.1"/>
    <property type="molecule type" value="Genomic_DNA"/>
</dbReference>
<dbReference type="Pfam" id="PF00854">
    <property type="entry name" value="PTR2"/>
    <property type="match status" value="1"/>
</dbReference>
<proteinExistence type="inferred from homology"/>
<dbReference type="CDD" id="cd17419">
    <property type="entry name" value="MFS_NPF7"/>
    <property type="match status" value="1"/>
</dbReference>
<evidence type="ECO:0000256" key="3">
    <source>
        <dbReference type="ARBA" id="ARBA00022692"/>
    </source>
</evidence>
<dbReference type="SUPFAM" id="SSF103473">
    <property type="entry name" value="MFS general substrate transporter"/>
    <property type="match status" value="1"/>
</dbReference>
<feature type="transmembrane region" description="Helical" evidence="6">
    <location>
        <begin position="116"/>
        <end position="136"/>
    </location>
</feature>
<accession>A0A6A1WIE7</accession>
<keyword evidence="4 6" id="KW-1133">Transmembrane helix</keyword>
<dbReference type="OrthoDB" id="8904098at2759"/>
<keyword evidence="3 6" id="KW-0812">Transmembrane</keyword>
<name>A0A6A1WIE7_9ROSI</name>
<feature type="transmembrane region" description="Helical" evidence="6">
    <location>
        <begin position="353"/>
        <end position="375"/>
    </location>
</feature>
<evidence type="ECO:0000256" key="1">
    <source>
        <dbReference type="ARBA" id="ARBA00004141"/>
    </source>
</evidence>
<evidence type="ECO:0000256" key="2">
    <source>
        <dbReference type="ARBA" id="ARBA00005982"/>
    </source>
</evidence>
<keyword evidence="5 6" id="KW-0472">Membrane</keyword>
<evidence type="ECO:0000256" key="4">
    <source>
        <dbReference type="ARBA" id="ARBA00022989"/>
    </source>
</evidence>
<dbReference type="GO" id="GO:0022857">
    <property type="term" value="F:transmembrane transporter activity"/>
    <property type="evidence" value="ECO:0007669"/>
    <property type="project" value="InterPro"/>
</dbReference>
<dbReference type="AlphaFoldDB" id="A0A6A1WIE7"/>
<dbReference type="Gene3D" id="1.20.1250.20">
    <property type="entry name" value="MFS general substrate transporter like domains"/>
    <property type="match status" value="1"/>
</dbReference>
<dbReference type="GO" id="GO:0016020">
    <property type="term" value="C:membrane"/>
    <property type="evidence" value="ECO:0007669"/>
    <property type="project" value="UniProtKB-SubCell"/>
</dbReference>
<feature type="transmembrane region" description="Helical" evidence="6">
    <location>
        <begin position="44"/>
        <end position="72"/>
    </location>
</feature>
<protein>
    <submittedName>
        <fullName evidence="7">Protein NRT1/ PTR FAMILY 7.3</fullName>
    </submittedName>
</protein>
<dbReference type="PANTHER" id="PTHR11654">
    <property type="entry name" value="OLIGOPEPTIDE TRANSPORTER-RELATED"/>
    <property type="match status" value="1"/>
</dbReference>
<sequence>MACLNVCNKGAGDEKVKKGQEVCTLDGTVDWHGRPAVRERTGTWVAGILILVNQGLATLAFFGVGVNLVLFLTRVMGQDNASAANDVSKWTGTVYLFSLVGAFLSDAYLGRYRTCALFQAIFVLGLVLLSLSTYMFLLKPRGCGSEQSPCGSHSGFQLALFYLSIYLVALGNGGYQPSIATFGADQFDEEDPKEGYSKIAFFSYFYLALNLGSLFSNTILGYFENDGIWALGFWASAGSATLALVLFLCGTPRYRHFKPRGNPLSRCLQVLVAATRKWKVEMTPRGDDLFEIEEKECPEIGDRKILHTQGFKFLDRAAVITSEDLHPKNTETNNPWHLCPVTQVEEVKCILRLLPIWLCTILYSVVFTQMASLFVEQGAAMKTSISGFHIPPASMSSFDILSVAAFIFIYRRVLDPLFAMWKKNARGLTELQRMGIGLVIAILAMVAAGVVECFRLKYATADCTSCEGSSSLSIFWQIPQYVLIGASEVFMYVGQLEFFNAQAPDGLKSFGSALCMTSISLGNYVSSLLVTVVMKISTRDDMPGWIPGNLNKGHLNLFFFLLAALTTADLLVYIVCARWYKYIKFQGKWGDDNAKKHAELRV</sequence>
<comment type="similarity">
    <text evidence="2">Belongs to the major facilitator superfamily. Proton-dependent oligopeptide transporter (POT/PTR) (TC 2.A.17) family.</text>
</comment>
<keyword evidence="8" id="KW-1185">Reference proteome</keyword>
<feature type="transmembrane region" description="Helical" evidence="6">
    <location>
        <begin position="156"/>
        <end position="175"/>
    </location>
</feature>
<evidence type="ECO:0000313" key="8">
    <source>
        <dbReference type="Proteomes" id="UP000516437"/>
    </source>
</evidence>
<dbReference type="InterPro" id="IPR036259">
    <property type="entry name" value="MFS_trans_sf"/>
</dbReference>
<feature type="transmembrane region" description="Helical" evidence="6">
    <location>
        <begin position="92"/>
        <end position="109"/>
    </location>
</feature>